<protein>
    <submittedName>
        <fullName evidence="3">Cyclic di-GMP phosphodiesterase response regulator RpfG</fullName>
        <ecNumber evidence="3">3.1.4.52</ecNumber>
    </submittedName>
</protein>
<dbReference type="RefSeq" id="WP_145370616.1">
    <property type="nucleotide sequence ID" value="NZ_CP036275.1"/>
</dbReference>
<name>A0A517ZAC1_9PLAN</name>
<evidence type="ECO:0000259" key="1">
    <source>
        <dbReference type="PROSITE" id="PS51831"/>
    </source>
</evidence>
<dbReference type="OrthoDB" id="9804747at2"/>
<dbReference type="SUPFAM" id="SSF55781">
    <property type="entry name" value="GAF domain-like"/>
    <property type="match status" value="1"/>
</dbReference>
<dbReference type="Proteomes" id="UP000320496">
    <property type="component" value="Chromosome"/>
</dbReference>
<dbReference type="SUPFAM" id="SSF109604">
    <property type="entry name" value="HD-domain/PDEase-like"/>
    <property type="match status" value="1"/>
</dbReference>
<sequence length="548" mass="60675">MTLLSTPAIRDLERFLSIPAPAPVTSGPLEPEKIARQLTELTGLPFCEANLWTGELSSGPQADLFPKLPENVRSELQAAGKPSIVEADNGLIFYGVPLYDLRDPNHWSVGFVPRESASLPPELVVEATRQNWSTAEWDEWRTALPDRSSPKLIHRLILLAAGSLQEEISHHRREQEADDLARELDSVYEEISLLHMLAGNLSVSLESNELGRLCLSRIRDCVAASGCAVLLAGETEKRDWSQSGNLPFGAGDWGVLETHFEDHDWSTPFVKNQLESTTLGADFPGLRSLVVAAVRANGRRIGFVIACNARSGEFGSIEASLLNSVAMIISTHSCNLALFREQDEMLLSFVKSLVTTLDAKDSYTRGHSQRVALIAHRIARQLRLTEQETDAIYLSGLLHDIGKVGINDSILKKPGRLTDEEFALIQRHPVIGYDILSGLKKLQHILPGVRHHHESFNGTGYPDRLAGHEIPLMARVLAVADAFDAMGSNRSYRQGMPIERIETILHEGAGTQWDPVVVRAYFESRSDIHRIANEELTIDRLTDLAPRV</sequence>
<reference evidence="3 4" key="1">
    <citation type="submission" date="2019-02" db="EMBL/GenBank/DDBJ databases">
        <title>Deep-cultivation of Planctomycetes and their phenomic and genomic characterization uncovers novel biology.</title>
        <authorList>
            <person name="Wiegand S."/>
            <person name="Jogler M."/>
            <person name="Boedeker C."/>
            <person name="Pinto D."/>
            <person name="Vollmers J."/>
            <person name="Rivas-Marin E."/>
            <person name="Kohn T."/>
            <person name="Peeters S.H."/>
            <person name="Heuer A."/>
            <person name="Rast P."/>
            <person name="Oberbeckmann S."/>
            <person name="Bunk B."/>
            <person name="Jeske O."/>
            <person name="Meyerdierks A."/>
            <person name="Storesund J.E."/>
            <person name="Kallscheuer N."/>
            <person name="Luecker S."/>
            <person name="Lage O.M."/>
            <person name="Pohl T."/>
            <person name="Merkel B.J."/>
            <person name="Hornburger P."/>
            <person name="Mueller R.-W."/>
            <person name="Bruemmer F."/>
            <person name="Labrenz M."/>
            <person name="Spormann A.M."/>
            <person name="Op den Camp H."/>
            <person name="Overmann J."/>
            <person name="Amann R."/>
            <person name="Jetten M.S.M."/>
            <person name="Mascher T."/>
            <person name="Medema M.H."/>
            <person name="Devos D.P."/>
            <person name="Kaster A.-K."/>
            <person name="Ovreas L."/>
            <person name="Rohde M."/>
            <person name="Galperin M.Y."/>
            <person name="Jogler C."/>
        </authorList>
    </citation>
    <scope>NUCLEOTIDE SEQUENCE [LARGE SCALE GENOMIC DNA]</scope>
    <source>
        <strain evidence="3 4">Mal4</strain>
    </source>
</reference>
<dbReference type="EMBL" id="CP036275">
    <property type="protein sequence ID" value="QDU39433.1"/>
    <property type="molecule type" value="Genomic_DNA"/>
</dbReference>
<evidence type="ECO:0000313" key="3">
    <source>
        <dbReference type="EMBL" id="QDU39433.1"/>
    </source>
</evidence>
<feature type="domain" description="HD" evidence="1">
    <location>
        <begin position="364"/>
        <end position="486"/>
    </location>
</feature>
<dbReference type="PANTHER" id="PTHR43155">
    <property type="entry name" value="CYCLIC DI-GMP PHOSPHODIESTERASE PA4108-RELATED"/>
    <property type="match status" value="1"/>
</dbReference>
<dbReference type="PROSITE" id="PS51832">
    <property type="entry name" value="HD_GYP"/>
    <property type="match status" value="1"/>
</dbReference>
<dbReference type="InterPro" id="IPR003607">
    <property type="entry name" value="HD/PDEase_dom"/>
</dbReference>
<dbReference type="PANTHER" id="PTHR43155:SF2">
    <property type="entry name" value="CYCLIC DI-GMP PHOSPHODIESTERASE PA4108"/>
    <property type="match status" value="1"/>
</dbReference>
<dbReference type="PROSITE" id="PS51831">
    <property type="entry name" value="HD"/>
    <property type="match status" value="1"/>
</dbReference>
<gene>
    <name evidence="3" type="primary">rpfG_2</name>
    <name evidence="3" type="ORF">Mal4_37780</name>
</gene>
<dbReference type="EC" id="3.1.4.52" evidence="3"/>
<dbReference type="SMART" id="SM00471">
    <property type="entry name" value="HDc"/>
    <property type="match status" value="1"/>
</dbReference>
<dbReference type="InterPro" id="IPR037522">
    <property type="entry name" value="HD_GYP_dom"/>
</dbReference>
<dbReference type="Pfam" id="PF13487">
    <property type="entry name" value="HD_5"/>
    <property type="match status" value="1"/>
</dbReference>
<dbReference type="CDD" id="cd00077">
    <property type="entry name" value="HDc"/>
    <property type="match status" value="1"/>
</dbReference>
<dbReference type="Gene3D" id="1.10.3210.10">
    <property type="entry name" value="Hypothetical protein af1432"/>
    <property type="match status" value="1"/>
</dbReference>
<dbReference type="GO" id="GO:0071111">
    <property type="term" value="F:cyclic-guanylate-specific phosphodiesterase activity"/>
    <property type="evidence" value="ECO:0007669"/>
    <property type="project" value="UniProtKB-EC"/>
</dbReference>
<keyword evidence="4" id="KW-1185">Reference proteome</keyword>
<accession>A0A517ZAC1</accession>
<organism evidence="3 4">
    <name type="scientific">Maioricimonas rarisocia</name>
    <dbReference type="NCBI Taxonomy" id="2528026"/>
    <lineage>
        <taxon>Bacteria</taxon>
        <taxon>Pseudomonadati</taxon>
        <taxon>Planctomycetota</taxon>
        <taxon>Planctomycetia</taxon>
        <taxon>Planctomycetales</taxon>
        <taxon>Planctomycetaceae</taxon>
        <taxon>Maioricimonas</taxon>
    </lineage>
</organism>
<keyword evidence="3" id="KW-0378">Hydrolase</keyword>
<evidence type="ECO:0000313" key="4">
    <source>
        <dbReference type="Proteomes" id="UP000320496"/>
    </source>
</evidence>
<feature type="domain" description="HD-GYP" evidence="2">
    <location>
        <begin position="342"/>
        <end position="537"/>
    </location>
</feature>
<proteinExistence type="predicted"/>
<dbReference type="KEGG" id="mri:Mal4_37780"/>
<dbReference type="InterPro" id="IPR006674">
    <property type="entry name" value="HD_domain"/>
</dbReference>
<dbReference type="AlphaFoldDB" id="A0A517ZAC1"/>
<evidence type="ECO:0000259" key="2">
    <source>
        <dbReference type="PROSITE" id="PS51832"/>
    </source>
</evidence>